<keyword evidence="1" id="KW-0690">Ribosome biogenesis</keyword>
<reference evidence="7 8" key="1">
    <citation type="submission" date="2023-06" db="EMBL/GenBank/DDBJ databases">
        <title>Antibody response to the Sneathia vaginalis cytopathogenic toxin A during pregnancy.</title>
        <authorList>
            <person name="Mccoy Z.T."/>
            <person name="Serrano M.G."/>
            <person name="Spaine K."/>
            <person name="Edwards D.J."/>
            <person name="Buck G.A."/>
            <person name="Jefferson K."/>
        </authorList>
    </citation>
    <scope>NUCLEOTIDE SEQUENCE [LARGE SCALE GENOMIC DNA]</scope>
    <source>
        <strain evidence="7 8">CCUG 42621</strain>
    </source>
</reference>
<comment type="caution">
    <text evidence="7">The sequence shown here is derived from an EMBL/GenBank/DDBJ whole genome shotgun (WGS) entry which is preliminary data.</text>
</comment>
<dbReference type="Pfam" id="PF04327">
    <property type="entry name" value="Peptidase_Prp"/>
    <property type="match status" value="1"/>
</dbReference>
<dbReference type="GO" id="GO:0008233">
    <property type="term" value="F:peptidase activity"/>
    <property type="evidence" value="ECO:0007669"/>
    <property type="project" value="UniProtKB-KW"/>
</dbReference>
<keyword evidence="3" id="KW-0378">Hydrolase</keyword>
<keyword evidence="2 7" id="KW-0645">Protease</keyword>
<keyword evidence="4" id="KW-0788">Thiol protease</keyword>
<dbReference type="GO" id="GO:0006508">
    <property type="term" value="P:proteolysis"/>
    <property type="evidence" value="ECO:0007669"/>
    <property type="project" value="UniProtKB-KW"/>
</dbReference>
<evidence type="ECO:0000313" key="8">
    <source>
        <dbReference type="Proteomes" id="UP001225134"/>
    </source>
</evidence>
<comment type="similarity">
    <text evidence="5">Belongs to the Prp family.</text>
</comment>
<evidence type="ECO:0000313" key="7">
    <source>
        <dbReference type="EMBL" id="MDK9580655.1"/>
    </source>
</evidence>
<proteinExistence type="inferred from homology"/>
<evidence type="ECO:0000256" key="6">
    <source>
        <dbReference type="ARBA" id="ARBA00044538"/>
    </source>
</evidence>
<evidence type="ECO:0000256" key="1">
    <source>
        <dbReference type="ARBA" id="ARBA00022517"/>
    </source>
</evidence>
<dbReference type="PANTHER" id="PTHR39178:SF1">
    <property type="entry name" value="RIBOSOMAL-PROCESSING CYSTEINE PROTEASE PRP"/>
    <property type="match status" value="1"/>
</dbReference>
<dbReference type="InterPro" id="IPR036764">
    <property type="entry name" value="Peptidase_Prp_sf"/>
</dbReference>
<name>A0ABT7HJF1_9FUSO</name>
<dbReference type="Gene3D" id="3.30.70.1490">
    <property type="entry name" value="Cysteine protease Prp"/>
    <property type="match status" value="1"/>
</dbReference>
<dbReference type="Proteomes" id="UP001225134">
    <property type="component" value="Unassembled WGS sequence"/>
</dbReference>
<sequence>MKLKKLTVRPMINIIFKFKKNMIYQFEVKGHANMSTFGTDIVCSAISSTTLMTINGLLEVLNLNFEYDVKEGYTLCNLGDNLTKESQILLNSYFVFIKELAIKYPKNLKLKIMEV</sequence>
<evidence type="ECO:0000256" key="4">
    <source>
        <dbReference type="ARBA" id="ARBA00022807"/>
    </source>
</evidence>
<evidence type="ECO:0000256" key="2">
    <source>
        <dbReference type="ARBA" id="ARBA00022670"/>
    </source>
</evidence>
<dbReference type="RefSeq" id="WP_083497831.1">
    <property type="nucleotide sequence ID" value="NZ_CAMPUK010000002.1"/>
</dbReference>
<accession>A0ABT7HJF1</accession>
<dbReference type="CDD" id="cd16332">
    <property type="entry name" value="Prp-like"/>
    <property type="match status" value="1"/>
</dbReference>
<dbReference type="InterPro" id="IPR007422">
    <property type="entry name" value="Peptidase_Prp"/>
</dbReference>
<organism evidence="7 8">
    <name type="scientific">Sneathia sanguinegens</name>
    <dbReference type="NCBI Taxonomy" id="40543"/>
    <lineage>
        <taxon>Bacteria</taxon>
        <taxon>Fusobacteriati</taxon>
        <taxon>Fusobacteriota</taxon>
        <taxon>Fusobacteriia</taxon>
        <taxon>Fusobacteriales</taxon>
        <taxon>Leptotrichiaceae</taxon>
        <taxon>Sneathia</taxon>
    </lineage>
</organism>
<evidence type="ECO:0000256" key="3">
    <source>
        <dbReference type="ARBA" id="ARBA00022801"/>
    </source>
</evidence>
<keyword evidence="8" id="KW-1185">Reference proteome</keyword>
<protein>
    <recommendedName>
        <fullName evidence="6">Ribosomal processing cysteine protease Prp</fullName>
    </recommendedName>
</protein>
<dbReference type="EMBL" id="JASSPP010000005">
    <property type="protein sequence ID" value="MDK9580655.1"/>
    <property type="molecule type" value="Genomic_DNA"/>
</dbReference>
<dbReference type="PANTHER" id="PTHR39178">
    <property type="entry name" value="HYPOTHETICAL RIBOSOME-ASSOCIATED PROTEIN"/>
    <property type="match status" value="1"/>
</dbReference>
<dbReference type="SUPFAM" id="SSF118010">
    <property type="entry name" value="TM1457-like"/>
    <property type="match status" value="1"/>
</dbReference>
<gene>
    <name evidence="7" type="ORF">QQA45_03895</name>
</gene>
<evidence type="ECO:0000256" key="5">
    <source>
        <dbReference type="ARBA" id="ARBA00044503"/>
    </source>
</evidence>